<dbReference type="EMBL" id="PEBW01000005">
    <property type="protein sequence ID" value="PTQ51391.1"/>
    <property type="molecule type" value="Genomic_DNA"/>
</dbReference>
<accession>A0A2T5G5D0</accession>
<organism evidence="2 3">
    <name type="scientific">Brockia lithotrophica</name>
    <dbReference type="NCBI Taxonomy" id="933949"/>
    <lineage>
        <taxon>Bacteria</taxon>
        <taxon>Bacillati</taxon>
        <taxon>Bacillota</taxon>
        <taxon>Bacilli</taxon>
        <taxon>Bacillales</taxon>
        <taxon>Bacillales Family X. Incertae Sedis</taxon>
        <taxon>Brockia</taxon>
    </lineage>
</organism>
<gene>
    <name evidence="2" type="ORF">BLITH_1468</name>
</gene>
<keyword evidence="1" id="KW-1133">Transmembrane helix</keyword>
<name>A0A2T5G5D0_9BACL</name>
<comment type="caution">
    <text evidence="2">The sequence shown here is derived from an EMBL/GenBank/DDBJ whole genome shotgun (WGS) entry which is preliminary data.</text>
</comment>
<keyword evidence="1" id="KW-0472">Membrane</keyword>
<sequence length="231" mass="25301">MTYFKKPSFTCETVLYLGKKAEGVYTDPRNSKFIAASEDFLKEVARQDPSLPSVQDLRRMVDASPVNETSVKFTVTAQNSDLAQKACTAVANAYLSRAKDEVERSLGNLESTKQALVNLQTAVASSLERNRQALHNLEASGSGGLERELALARLSEYVLREEALLLDLANRIQDIDLKLGGVVRPEVLETSPPLSASSRRPEVYAGAGAIFGFFLGVFLALAVEIRRYLEA</sequence>
<feature type="transmembrane region" description="Helical" evidence="1">
    <location>
        <begin position="203"/>
        <end position="223"/>
    </location>
</feature>
<protein>
    <recommendedName>
        <fullName evidence="4">Tyrosine kinase G-rich domain-containing protein</fullName>
    </recommendedName>
</protein>
<proteinExistence type="predicted"/>
<dbReference type="Proteomes" id="UP000244016">
    <property type="component" value="Unassembled WGS sequence"/>
</dbReference>
<keyword evidence="1" id="KW-0812">Transmembrane</keyword>
<evidence type="ECO:0008006" key="4">
    <source>
        <dbReference type="Google" id="ProtNLM"/>
    </source>
</evidence>
<reference evidence="2 3" key="1">
    <citation type="submission" date="2017-08" db="EMBL/GenBank/DDBJ databases">
        <title>Burning lignite coal seam in the remote Altai Mountains harbors a hydrogen-driven thermophilic microbial community.</title>
        <authorList>
            <person name="Kadnikov V.V."/>
            <person name="Mardanov A.V."/>
            <person name="Ivasenko D."/>
            <person name="Beletsky A.V."/>
            <person name="Karnachuk O.V."/>
            <person name="Ravin N.V."/>
        </authorList>
    </citation>
    <scope>NUCLEOTIDE SEQUENCE [LARGE SCALE GENOMIC DNA]</scope>
    <source>
        <strain evidence="2">AL31</strain>
    </source>
</reference>
<dbReference type="AlphaFoldDB" id="A0A2T5G5D0"/>
<evidence type="ECO:0000313" key="2">
    <source>
        <dbReference type="EMBL" id="PTQ51391.1"/>
    </source>
</evidence>
<evidence type="ECO:0000256" key="1">
    <source>
        <dbReference type="SAM" id="Phobius"/>
    </source>
</evidence>
<evidence type="ECO:0000313" key="3">
    <source>
        <dbReference type="Proteomes" id="UP000244016"/>
    </source>
</evidence>